<evidence type="ECO:0000256" key="1">
    <source>
        <dbReference type="ARBA" id="ARBA00022703"/>
    </source>
</evidence>
<dbReference type="GO" id="GO:0043066">
    <property type="term" value="P:negative regulation of apoptotic process"/>
    <property type="evidence" value="ECO:0007669"/>
    <property type="project" value="InterPro"/>
</dbReference>
<evidence type="ECO:0000256" key="4">
    <source>
        <dbReference type="ARBA" id="ARBA00022741"/>
    </source>
</evidence>
<dbReference type="Pfam" id="PF17889">
    <property type="entry name" value="NLRC4_HD"/>
    <property type="match status" value="1"/>
</dbReference>
<dbReference type="OrthoDB" id="4034597at2759"/>
<dbReference type="Gene3D" id="3.40.50.300">
    <property type="entry name" value="P-loop containing nucleotide triphosphate hydrolases"/>
    <property type="match status" value="1"/>
</dbReference>
<evidence type="ECO:0000256" key="5">
    <source>
        <dbReference type="ARBA" id="ARBA00022833"/>
    </source>
</evidence>
<dbReference type="GO" id="GO:0005524">
    <property type="term" value="F:ATP binding"/>
    <property type="evidence" value="ECO:0007669"/>
    <property type="project" value="UniProtKB-KW"/>
</dbReference>
<dbReference type="InterPro" id="IPR053882">
    <property type="entry name" value="Nlrc4-like_WHD"/>
</dbReference>
<evidence type="ECO:0000256" key="6">
    <source>
        <dbReference type="ARBA" id="ARBA00022840"/>
    </source>
</evidence>
<dbReference type="PANTHER" id="PTHR46914">
    <property type="entry name" value="BACULOVIRAL IAP REPEAT-CONTAINING PROTEIN 1"/>
    <property type="match status" value="1"/>
</dbReference>
<keyword evidence="8" id="KW-1185">Reference proteome</keyword>
<dbReference type="Pfam" id="PF05729">
    <property type="entry name" value="NACHT"/>
    <property type="match status" value="1"/>
</dbReference>
<dbReference type="GO" id="GO:0042742">
    <property type="term" value="P:defense response to bacterium"/>
    <property type="evidence" value="ECO:0007669"/>
    <property type="project" value="TreeGrafter"/>
</dbReference>
<dbReference type="GO" id="GO:0016045">
    <property type="term" value="P:detection of bacterium"/>
    <property type="evidence" value="ECO:0007669"/>
    <property type="project" value="TreeGrafter"/>
</dbReference>
<dbReference type="SMART" id="SM00238">
    <property type="entry name" value="BIR"/>
    <property type="match status" value="3"/>
</dbReference>
<organism evidence="8 9">
    <name type="scientific">Microcaecilia unicolor</name>
    <dbReference type="NCBI Taxonomy" id="1415580"/>
    <lineage>
        <taxon>Eukaryota</taxon>
        <taxon>Metazoa</taxon>
        <taxon>Chordata</taxon>
        <taxon>Craniata</taxon>
        <taxon>Vertebrata</taxon>
        <taxon>Euteleostomi</taxon>
        <taxon>Amphibia</taxon>
        <taxon>Gymnophiona</taxon>
        <taxon>Siphonopidae</taxon>
        <taxon>Microcaecilia</taxon>
    </lineage>
</organism>
<feature type="domain" description="NACHT" evidence="7">
    <location>
        <begin position="492"/>
        <end position="788"/>
    </location>
</feature>
<dbReference type="GO" id="GO:0072557">
    <property type="term" value="C:IPAF inflammasome complex"/>
    <property type="evidence" value="ECO:0007669"/>
    <property type="project" value="TreeGrafter"/>
</dbReference>
<evidence type="ECO:0000313" key="9">
    <source>
        <dbReference type="RefSeq" id="XP_030049172.1"/>
    </source>
</evidence>
<dbReference type="SUPFAM" id="SSF52540">
    <property type="entry name" value="P-loop containing nucleoside triphosphate hydrolases"/>
    <property type="match status" value="1"/>
</dbReference>
<keyword evidence="2" id="KW-0479">Metal-binding</keyword>
<proteinExistence type="predicted"/>
<dbReference type="CDD" id="cd00022">
    <property type="entry name" value="BIR"/>
    <property type="match status" value="3"/>
</dbReference>
<reference evidence="9" key="1">
    <citation type="submission" date="2025-08" db="UniProtKB">
        <authorList>
            <consortium name="RefSeq"/>
        </authorList>
    </citation>
    <scope>IDENTIFICATION</scope>
</reference>
<dbReference type="InterPro" id="IPR027417">
    <property type="entry name" value="P-loop_NTPase"/>
</dbReference>
<dbReference type="InterPro" id="IPR040535">
    <property type="entry name" value="NLRC4_HD"/>
</dbReference>
<accession>A0A6P7X0V5</accession>
<dbReference type="PROSITE" id="PS50837">
    <property type="entry name" value="NACHT"/>
    <property type="match status" value="1"/>
</dbReference>
<evidence type="ECO:0000313" key="8">
    <source>
        <dbReference type="Proteomes" id="UP000515156"/>
    </source>
</evidence>
<dbReference type="FunCoup" id="A0A6P7X0V5">
    <property type="interactions" value="138"/>
</dbReference>
<dbReference type="KEGG" id="muo:115463100"/>
<protein>
    <submittedName>
        <fullName evidence="9">LOW QUALITY PROTEIN: baculoviral IAP repeat-containing protein 1-like</fullName>
    </submittedName>
</protein>
<keyword evidence="3" id="KW-0677">Repeat</keyword>
<evidence type="ECO:0000259" key="7">
    <source>
        <dbReference type="PROSITE" id="PS50837"/>
    </source>
</evidence>
<keyword evidence="1" id="KW-0053">Apoptosis</keyword>
<dbReference type="Gene3D" id="1.10.1170.10">
    <property type="entry name" value="Inhibitor Of Apoptosis Protein (2mihbC-IAP-1), Chain A"/>
    <property type="match status" value="4"/>
</dbReference>
<dbReference type="GO" id="GO:0043027">
    <property type="term" value="F:cysteine-type endopeptidase inhibitor activity involved in apoptotic process"/>
    <property type="evidence" value="ECO:0007669"/>
    <property type="project" value="InterPro"/>
</dbReference>
<dbReference type="InterPro" id="IPR032675">
    <property type="entry name" value="LRR_dom_sf"/>
</dbReference>
<dbReference type="SUPFAM" id="SSF52047">
    <property type="entry name" value="RNI-like"/>
    <property type="match status" value="1"/>
</dbReference>
<keyword evidence="4" id="KW-0547">Nucleotide-binding</keyword>
<dbReference type="FunFam" id="3.40.50.300:FF:001126">
    <property type="entry name" value="Baculoviral IAP repeat-containing protein 1"/>
    <property type="match status" value="1"/>
</dbReference>
<dbReference type="GO" id="GO:0070269">
    <property type="term" value="P:pyroptotic inflammatory response"/>
    <property type="evidence" value="ECO:0007669"/>
    <property type="project" value="TreeGrafter"/>
</dbReference>
<dbReference type="GO" id="GO:0006915">
    <property type="term" value="P:apoptotic process"/>
    <property type="evidence" value="ECO:0007669"/>
    <property type="project" value="UniProtKB-KW"/>
</dbReference>
<dbReference type="PANTHER" id="PTHR46914:SF1">
    <property type="entry name" value="BACULOVIRAL IAP REPEAT-CONTAINING PROTEIN 1"/>
    <property type="match status" value="1"/>
</dbReference>
<gene>
    <name evidence="9" type="primary">LOC115463100</name>
</gene>
<dbReference type="Pfam" id="PF22524">
    <property type="entry name" value="WHD_Nlrc4"/>
    <property type="match status" value="1"/>
</dbReference>
<dbReference type="PROSITE" id="PS01282">
    <property type="entry name" value="BIR_REPEAT_1"/>
    <property type="match status" value="1"/>
</dbReference>
<dbReference type="SUPFAM" id="SSF57924">
    <property type="entry name" value="Inhibitor of apoptosis (IAP) repeat"/>
    <property type="match status" value="4"/>
</dbReference>
<dbReference type="InterPro" id="IPR001370">
    <property type="entry name" value="BIR_rpt"/>
</dbReference>
<dbReference type="RefSeq" id="XP_030049172.1">
    <property type="nucleotide sequence ID" value="XM_030193312.1"/>
</dbReference>
<dbReference type="GO" id="GO:0046872">
    <property type="term" value="F:metal ion binding"/>
    <property type="evidence" value="ECO:0007669"/>
    <property type="project" value="UniProtKB-KW"/>
</dbReference>
<keyword evidence="6" id="KW-0067">ATP-binding</keyword>
<sequence>MDVTKISELDPSDLKETLSFLNLDFNKYVQQAEDEHFKIREQLQKDYKYHMRSESNRLKSFFSFDPCSTWSPLEMASAGFYRTGVKDSIQCFCCGLVLCTQSIAVTPLGKHQKFQPDCDFLRGKDVGNILKYDVRVQNPEEDPAEDPGKYKAEEDRLKSYNSWPFYARTQPMLLAAAGFFFTGVKDTVQCFSCRGCLGNWEEEDDPWKEHAKWFPECEFLQSNKSQNEIKNHIQDYPGFVGVKGKHFTTQLIQKTSQAEKDDPVCNIFEDEAVRLESFKTWTKGTATDAEALAKAGFFYTGSVISNIYEDKEIRLHSFKTWPQNTPVDPADLVKAGFFYTGVSDTVRCFSCGTAANNFEPGDDPWIEHMKFKSKCKYMASSTPVEEHKVTEPTSLLSQKMNCKMMEEDPDSLPTGMALNEPQWLEDAKKLNREMTRRYNNIKFRKVTTFGESTHVAIDLKTLYADISIISKDTRNQPVQQLTLPEVLANLSSITMIEGEAGSGKTALLRKIAILWASGCCPILSKFSLVFYLSLKSTEREQSLADIICKQLALAGSPLPLTELTLKNIIQQLKNQALFLLDDFSEMNSVPSVIEELMQKNHLNRLCLVVAVCTDRSGQVRQYAKTVLSIREFPLYSTVYMLKRLFSHNVPLVRTFFIALAQSKSLQAVLKTPLFMHAHCAFKVQYPNDKVVSDTVMFKAYLLYNTLKFPKEGKKVEATLSLCGELALRGLFASCFDFTEEHLAETAVNEDDALRLGLLSKFTTQRLHPVYRFFHPSFQEFLAGKRMGELLESDLQEEQEQGFRYLQQINTFLKVVGQYYYFLTYACISSKATPKIISHLFSLMDNKESFECQSGSKEHLKQHPELELMEQVLILHSSFHDLDSVVSHMMNLLLNFAIKAANETKTLVSCAPIILQFLKGKKLNLYVQSLISNKECIVQFLESYPECLSVLSSIEIIINRHAKNPTFDFSNLRNTFMNFGQPTVEQDYSSAFQLLDDFANRIMKMAEEQYAFTSLFQDNDMINRPVLSVQNHKVPVLKIKATNAGPLSKNDYAKVLDLLSVCDRIDLQLSGNHGFVESVRPAIEQYRDFFRRCSLHDAVLSVAEQELLLSMFSVESLEINSLKETTLPEHLLSNLDKFSCLKELSIQLSESLEVFQQIPDGLKNICTMEKLVINAKFGTVSSRLVEFIQHFSSLEVFHLNCTSFPDFEALMIALSSYKKLKEIKFSGSFFGDKEISFFASALPHFTSLKVLILSSQHVSNKEALKMIANVLGSLVHLEELELPEGTATLHAAKSIIHQFPHLPRLKFLKFNNSLDDESIMELAKAAKDGYLQNLQNLWLVICNDVTEVGWRNFFKTLDNLPNLAELNVCKLFTHQIKCHATTVMAFVQCVSKLPSLVTIQIYGWLLDDDDLEMFNNMKQQHPNSKSLIIARHWTLPLPPTLQE</sequence>
<dbReference type="InterPro" id="IPR007111">
    <property type="entry name" value="NACHT_NTPase"/>
</dbReference>
<evidence type="ECO:0000256" key="3">
    <source>
        <dbReference type="ARBA" id="ARBA00022737"/>
    </source>
</evidence>
<dbReference type="Proteomes" id="UP000515156">
    <property type="component" value="Chromosome 2"/>
</dbReference>
<evidence type="ECO:0000256" key="2">
    <source>
        <dbReference type="ARBA" id="ARBA00022723"/>
    </source>
</evidence>
<dbReference type="InterPro" id="IPR028789">
    <property type="entry name" value="Naip"/>
</dbReference>
<name>A0A6P7X0V5_9AMPH</name>
<dbReference type="Pfam" id="PF00653">
    <property type="entry name" value="BIR"/>
    <property type="match status" value="3"/>
</dbReference>
<keyword evidence="5" id="KW-0862">Zinc</keyword>
<dbReference type="Gene3D" id="3.80.10.10">
    <property type="entry name" value="Ribonuclease Inhibitor"/>
    <property type="match status" value="1"/>
</dbReference>
<dbReference type="PROSITE" id="PS50143">
    <property type="entry name" value="BIR_REPEAT_2"/>
    <property type="match status" value="4"/>
</dbReference>
<dbReference type="GeneID" id="115463100"/>
<dbReference type="InParanoid" id="A0A6P7X0V5"/>